<protein>
    <submittedName>
        <fullName evidence="1">Uncharacterized protein</fullName>
    </submittedName>
</protein>
<organism evidence="1 2">
    <name type="scientific">Nepenthes gracilis</name>
    <name type="common">Slender pitcher plant</name>
    <dbReference type="NCBI Taxonomy" id="150966"/>
    <lineage>
        <taxon>Eukaryota</taxon>
        <taxon>Viridiplantae</taxon>
        <taxon>Streptophyta</taxon>
        <taxon>Embryophyta</taxon>
        <taxon>Tracheophyta</taxon>
        <taxon>Spermatophyta</taxon>
        <taxon>Magnoliopsida</taxon>
        <taxon>eudicotyledons</taxon>
        <taxon>Gunneridae</taxon>
        <taxon>Pentapetalae</taxon>
        <taxon>Caryophyllales</taxon>
        <taxon>Nepenthaceae</taxon>
        <taxon>Nepenthes</taxon>
    </lineage>
</organism>
<comment type="caution">
    <text evidence="1">The sequence shown here is derived from an EMBL/GenBank/DDBJ whole genome shotgun (WGS) entry which is preliminary data.</text>
</comment>
<accession>A0AAD3SZK6</accession>
<dbReference type="Proteomes" id="UP001279734">
    <property type="component" value="Unassembled WGS sequence"/>
</dbReference>
<gene>
    <name evidence="1" type="ORF">Nepgr_021525</name>
</gene>
<keyword evidence="2" id="KW-1185">Reference proteome</keyword>
<evidence type="ECO:0000313" key="2">
    <source>
        <dbReference type="Proteomes" id="UP001279734"/>
    </source>
</evidence>
<evidence type="ECO:0000313" key="1">
    <source>
        <dbReference type="EMBL" id="GMH19684.1"/>
    </source>
</evidence>
<proteinExistence type="predicted"/>
<sequence>MNRLIPSFRVLPVTEMGSEGGERKGVIESKAVISSQTKCYALALLFRRVLRHEHCDEKPLRLIAASNSLKITR</sequence>
<dbReference type="EMBL" id="BSYO01000021">
    <property type="protein sequence ID" value="GMH19684.1"/>
    <property type="molecule type" value="Genomic_DNA"/>
</dbReference>
<reference evidence="1" key="1">
    <citation type="submission" date="2023-05" db="EMBL/GenBank/DDBJ databases">
        <title>Nepenthes gracilis genome sequencing.</title>
        <authorList>
            <person name="Fukushima K."/>
        </authorList>
    </citation>
    <scope>NUCLEOTIDE SEQUENCE</scope>
    <source>
        <strain evidence="1">SING2019-196</strain>
    </source>
</reference>
<name>A0AAD3SZK6_NEPGR</name>
<dbReference type="AlphaFoldDB" id="A0AAD3SZK6"/>